<evidence type="ECO:0000313" key="2">
    <source>
        <dbReference type="Proteomes" id="UP001177023"/>
    </source>
</evidence>
<proteinExistence type="predicted"/>
<protein>
    <submittedName>
        <fullName evidence="1">Uncharacterized protein</fullName>
    </submittedName>
</protein>
<name>A0AA36CZD8_9BILA</name>
<sequence length="157" mass="17798">MRGACKQRQILTTPHNQLHNGVESRFLGSGQLPSINVKISKRKCPLETGAKGDPVTGWHPAEIKSFLQKVTICEKRLTCNYLQPKKLGHFTLIGVNGQKCARKAPPHNFHHPAARAVFIRRSRELLWPTARRIGNMRPPSDTRQNTSPQCREKCREC</sequence>
<dbReference type="AlphaFoldDB" id="A0AA36CZD8"/>
<reference evidence="1" key="1">
    <citation type="submission" date="2023-06" db="EMBL/GenBank/DDBJ databases">
        <authorList>
            <person name="Delattre M."/>
        </authorList>
    </citation>
    <scope>NUCLEOTIDE SEQUENCE</scope>
    <source>
        <strain evidence="1">AF72</strain>
    </source>
</reference>
<organism evidence="1 2">
    <name type="scientific">Mesorhabditis spiculigera</name>
    <dbReference type="NCBI Taxonomy" id="96644"/>
    <lineage>
        <taxon>Eukaryota</taxon>
        <taxon>Metazoa</taxon>
        <taxon>Ecdysozoa</taxon>
        <taxon>Nematoda</taxon>
        <taxon>Chromadorea</taxon>
        <taxon>Rhabditida</taxon>
        <taxon>Rhabditina</taxon>
        <taxon>Rhabditomorpha</taxon>
        <taxon>Rhabditoidea</taxon>
        <taxon>Rhabditidae</taxon>
        <taxon>Mesorhabditinae</taxon>
        <taxon>Mesorhabditis</taxon>
    </lineage>
</organism>
<dbReference type="EMBL" id="CATQJA010002653">
    <property type="protein sequence ID" value="CAJ0578173.1"/>
    <property type="molecule type" value="Genomic_DNA"/>
</dbReference>
<evidence type="ECO:0000313" key="1">
    <source>
        <dbReference type="EMBL" id="CAJ0578173.1"/>
    </source>
</evidence>
<keyword evidence="2" id="KW-1185">Reference proteome</keyword>
<accession>A0AA36CZD8</accession>
<dbReference type="Proteomes" id="UP001177023">
    <property type="component" value="Unassembled WGS sequence"/>
</dbReference>
<gene>
    <name evidence="1" type="ORF">MSPICULIGERA_LOCUS16434</name>
</gene>
<feature type="non-terminal residue" evidence="1">
    <location>
        <position position="1"/>
    </location>
</feature>
<comment type="caution">
    <text evidence="1">The sequence shown here is derived from an EMBL/GenBank/DDBJ whole genome shotgun (WGS) entry which is preliminary data.</text>
</comment>